<reference evidence="5 6" key="1">
    <citation type="journal article" date="2016" name="Genome Biol. Evol.">
        <title>Gene Family Evolution Reflects Adaptation to Soil Environmental Stressors in the Genome of the Collembolan Orchesella cincta.</title>
        <authorList>
            <person name="Faddeeva-Vakhrusheva A."/>
            <person name="Derks M.F."/>
            <person name="Anvar S.Y."/>
            <person name="Agamennone V."/>
            <person name="Suring W."/>
            <person name="Smit S."/>
            <person name="van Straalen N.M."/>
            <person name="Roelofs D."/>
        </authorList>
    </citation>
    <scope>NUCLEOTIDE SEQUENCE [LARGE SCALE GENOMIC DNA]</scope>
    <source>
        <tissue evidence="5">Mixed pool</tissue>
    </source>
</reference>
<evidence type="ECO:0000313" key="5">
    <source>
        <dbReference type="EMBL" id="ODM95278.1"/>
    </source>
</evidence>
<comment type="caution">
    <text evidence="5">The sequence shown here is derived from an EMBL/GenBank/DDBJ whole genome shotgun (WGS) entry which is preliminary data.</text>
</comment>
<dbReference type="EMBL" id="LJIJ01000689">
    <property type="protein sequence ID" value="ODM95278.1"/>
    <property type="molecule type" value="Genomic_DNA"/>
</dbReference>
<evidence type="ECO:0000259" key="4">
    <source>
        <dbReference type="PROSITE" id="PS50915"/>
    </source>
</evidence>
<sequence length="241" mass="27184">MKFFIAAVTVFLFGYTFACRPILRMYESTCCGDDYVEVAREFIGFTDEANLTAKGIKNEYLSTCPEGVWMGYEHENFTGNTYFLTGRSNATSGYDALYSCNYENTGRRIRSVKVLGSPADYTAKAIVTYPEMYQEGVDTTYLNDTRSIVNGFDSIVIVGSEEVEFFAGTYYSGLSVCIRPNLGYINYWSDYEEKNDDLNGTSMFTSISSFTTVFGINQFHSLRFGCGSKTNTLIDVIRYTH</sequence>
<keyword evidence="6" id="KW-1185">Reference proteome</keyword>
<dbReference type="Proteomes" id="UP000094527">
    <property type="component" value="Unassembled WGS sequence"/>
</dbReference>
<dbReference type="OrthoDB" id="10447253at2759"/>
<gene>
    <name evidence="5" type="ORF">Ocin01_11392</name>
</gene>
<dbReference type="Gene3D" id="2.60.20.10">
    <property type="entry name" value="Crystallins"/>
    <property type="match status" value="1"/>
</dbReference>
<protein>
    <recommendedName>
        <fullName evidence="4">Beta/gamma crystallin 'Greek key' domain-containing protein</fullName>
    </recommendedName>
</protein>
<evidence type="ECO:0000256" key="2">
    <source>
        <dbReference type="ARBA" id="ARBA00022737"/>
    </source>
</evidence>
<comment type="similarity">
    <text evidence="1">Belongs to the beta/gamma-crystallin family.</text>
</comment>
<proteinExistence type="inferred from homology"/>
<evidence type="ECO:0000256" key="3">
    <source>
        <dbReference type="SAM" id="SignalP"/>
    </source>
</evidence>
<evidence type="ECO:0000256" key="1">
    <source>
        <dbReference type="ARBA" id="ARBA00009646"/>
    </source>
</evidence>
<keyword evidence="3" id="KW-0732">Signal</keyword>
<feature type="domain" description="Beta/gamma crystallin 'Greek key'" evidence="4">
    <location>
        <begin position="67"/>
        <end position="116"/>
    </location>
</feature>
<dbReference type="InterPro" id="IPR011024">
    <property type="entry name" value="G_crystallin-like"/>
</dbReference>
<organism evidence="5 6">
    <name type="scientific">Orchesella cincta</name>
    <name type="common">Springtail</name>
    <name type="synonym">Podura cincta</name>
    <dbReference type="NCBI Taxonomy" id="48709"/>
    <lineage>
        <taxon>Eukaryota</taxon>
        <taxon>Metazoa</taxon>
        <taxon>Ecdysozoa</taxon>
        <taxon>Arthropoda</taxon>
        <taxon>Hexapoda</taxon>
        <taxon>Collembola</taxon>
        <taxon>Entomobryomorpha</taxon>
        <taxon>Entomobryoidea</taxon>
        <taxon>Orchesellidae</taxon>
        <taxon>Orchesellinae</taxon>
        <taxon>Orchesella</taxon>
    </lineage>
</organism>
<feature type="signal peptide" evidence="3">
    <location>
        <begin position="1"/>
        <end position="18"/>
    </location>
</feature>
<keyword evidence="2" id="KW-0677">Repeat</keyword>
<dbReference type="InterPro" id="IPR001064">
    <property type="entry name" value="Beta/gamma_crystallin"/>
</dbReference>
<evidence type="ECO:0000313" key="6">
    <source>
        <dbReference type="Proteomes" id="UP000094527"/>
    </source>
</evidence>
<dbReference type="PROSITE" id="PS50915">
    <property type="entry name" value="CRYSTALLIN_BETA_GAMMA"/>
    <property type="match status" value="1"/>
</dbReference>
<feature type="chain" id="PRO_5008904416" description="Beta/gamma crystallin 'Greek key' domain-containing protein" evidence="3">
    <location>
        <begin position="19"/>
        <end position="241"/>
    </location>
</feature>
<accession>A0A1D2MQY0</accession>
<dbReference type="SUPFAM" id="SSF49695">
    <property type="entry name" value="gamma-Crystallin-like"/>
    <property type="match status" value="1"/>
</dbReference>
<name>A0A1D2MQY0_ORCCI</name>
<dbReference type="AlphaFoldDB" id="A0A1D2MQY0"/>